<keyword evidence="2" id="KW-0001">2Fe-2S</keyword>
<dbReference type="AlphaFoldDB" id="A0AAX4L495"/>
<reference evidence="8 9" key="1">
    <citation type="submission" date="2024-02" db="EMBL/GenBank/DDBJ databases">
        <title>STSV induces naive adaptation in Sulfolobus.</title>
        <authorList>
            <person name="Xiang X."/>
            <person name="Song M."/>
        </authorList>
    </citation>
    <scope>NUCLEOTIDE SEQUENCE [LARGE SCALE GENOMIC DNA]</scope>
    <source>
        <strain evidence="8 9">RT2</strain>
    </source>
</reference>
<proteinExistence type="inferred from homology"/>
<accession>A0AAX4L495</accession>
<comment type="similarity">
    <text evidence="1">Belongs to the bacterial ring-hydroxylating dioxygenase alpha subunit family.</text>
</comment>
<dbReference type="PANTHER" id="PTHR43756">
    <property type="entry name" value="CHOLINE MONOOXYGENASE, CHLOROPLASTIC"/>
    <property type="match status" value="1"/>
</dbReference>
<dbReference type="Proteomes" id="UP001432202">
    <property type="component" value="Chromosome"/>
</dbReference>
<protein>
    <submittedName>
        <fullName evidence="8">Aromatic ring-hydroxylating dioxygenase subunit alpha</fullName>
    </submittedName>
</protein>
<gene>
    <name evidence="8" type="ORF">V6M85_02775</name>
</gene>
<dbReference type="EMBL" id="CP146016">
    <property type="protein sequence ID" value="WWQ61023.1"/>
    <property type="molecule type" value="Genomic_DNA"/>
</dbReference>
<dbReference type="Pfam" id="PF00355">
    <property type="entry name" value="Rieske"/>
    <property type="match status" value="1"/>
</dbReference>
<dbReference type="Pfam" id="PF00848">
    <property type="entry name" value="Ring_hydroxyl_A"/>
    <property type="match status" value="1"/>
</dbReference>
<keyword evidence="9" id="KW-1185">Reference proteome</keyword>
<dbReference type="PRINTS" id="PR00090">
    <property type="entry name" value="RNGDIOXGNASE"/>
</dbReference>
<dbReference type="InterPro" id="IPR036922">
    <property type="entry name" value="Rieske_2Fe-2S_sf"/>
</dbReference>
<keyword evidence="6" id="KW-0411">Iron-sulfur</keyword>
<dbReference type="SUPFAM" id="SSF50022">
    <property type="entry name" value="ISP domain"/>
    <property type="match status" value="1"/>
</dbReference>
<name>A0AAX4L495_9CREN</name>
<dbReference type="Gene3D" id="2.102.10.10">
    <property type="entry name" value="Rieske [2Fe-2S] iron-sulphur domain"/>
    <property type="match status" value="1"/>
</dbReference>
<dbReference type="PANTHER" id="PTHR43756:SF1">
    <property type="entry name" value="3-PHENYLPROPIONATE_CINNAMIC ACID DIOXYGENASE SUBUNIT ALPHA"/>
    <property type="match status" value="1"/>
</dbReference>
<dbReference type="Gene3D" id="3.90.380.10">
    <property type="entry name" value="Naphthalene 1,2-dioxygenase Alpha Subunit, Chain A, domain 1"/>
    <property type="match status" value="1"/>
</dbReference>
<evidence type="ECO:0000313" key="8">
    <source>
        <dbReference type="EMBL" id="WWQ61023.1"/>
    </source>
</evidence>
<dbReference type="CDD" id="cd03469">
    <property type="entry name" value="Rieske_RO_Alpha_N"/>
    <property type="match status" value="1"/>
</dbReference>
<evidence type="ECO:0000313" key="9">
    <source>
        <dbReference type="Proteomes" id="UP001432202"/>
    </source>
</evidence>
<dbReference type="GeneID" id="89335657"/>
<keyword evidence="5" id="KW-0408">Iron</keyword>
<keyword evidence="4" id="KW-0560">Oxidoreductase</keyword>
<keyword evidence="8" id="KW-0223">Dioxygenase</keyword>
<dbReference type="InterPro" id="IPR001663">
    <property type="entry name" value="Rng_hydr_dOase-A"/>
</dbReference>
<keyword evidence="3" id="KW-0479">Metal-binding</keyword>
<dbReference type="GO" id="GO:0005506">
    <property type="term" value="F:iron ion binding"/>
    <property type="evidence" value="ECO:0007669"/>
    <property type="project" value="InterPro"/>
</dbReference>
<evidence type="ECO:0000256" key="3">
    <source>
        <dbReference type="ARBA" id="ARBA00022723"/>
    </source>
</evidence>
<dbReference type="InterPro" id="IPR015879">
    <property type="entry name" value="Ring_hydroxy_dOase_asu_C_dom"/>
</dbReference>
<dbReference type="InterPro" id="IPR017941">
    <property type="entry name" value="Rieske_2Fe-2S"/>
</dbReference>
<dbReference type="RefSeq" id="WP_338602717.1">
    <property type="nucleotide sequence ID" value="NZ_CP146016.1"/>
</dbReference>
<feature type="domain" description="Rieske" evidence="7">
    <location>
        <begin position="43"/>
        <end position="141"/>
    </location>
</feature>
<organism evidence="8 9">
    <name type="scientific">Sulfolobus tengchongensis</name>
    <dbReference type="NCBI Taxonomy" id="207809"/>
    <lineage>
        <taxon>Archaea</taxon>
        <taxon>Thermoproteota</taxon>
        <taxon>Thermoprotei</taxon>
        <taxon>Sulfolobales</taxon>
        <taxon>Sulfolobaceae</taxon>
        <taxon>Sulfolobus</taxon>
    </lineage>
</organism>
<dbReference type="GO" id="GO:0051213">
    <property type="term" value="F:dioxygenase activity"/>
    <property type="evidence" value="ECO:0007669"/>
    <property type="project" value="UniProtKB-KW"/>
</dbReference>
<evidence type="ECO:0000256" key="2">
    <source>
        <dbReference type="ARBA" id="ARBA00022714"/>
    </source>
</evidence>
<sequence length="430" mass="48816">MPNNKIEDILKSFNPEKGEVPFSLFIDNEIYELELATVFKKSWLFLGFENMIKYPGDYFTTTMGEVPVIVTRDQNNQVRVFLNFCIHKGMKLCRATQGNSQFFRCPYHGWTYSNDGKLVGVPYYEPAYVNNLDIEKQGLIAVPNVKLYKGTIWASLAEKPKPFDDFLGDMKLYLDLIFDMFEGNMEVYGGIHRWLLPVNWKIPLENFAGDAYHAPFTHASAVSIGLRGAYGNNVRILYPGEGHGIVSVPGGLARKAVDIDALTPFRDRLSKAVETLSQKYGEFVKNMFPFGPLNVFPNFSMHFTWNYIIFRVWHPRGPTLTELQGGILVFSDMPEETKRQILRRALHEFGPAGVLEQDDAEVWSKISENGVSIRKGSIDPKLIYTRGLGMDVEAEKVLGKGAKGRIGEYYSDVSLRGFYSTLKKYLTGEE</sequence>
<evidence type="ECO:0000256" key="4">
    <source>
        <dbReference type="ARBA" id="ARBA00023002"/>
    </source>
</evidence>
<dbReference type="SUPFAM" id="SSF55961">
    <property type="entry name" value="Bet v1-like"/>
    <property type="match status" value="1"/>
</dbReference>
<dbReference type="PROSITE" id="PS51296">
    <property type="entry name" value="RIESKE"/>
    <property type="match status" value="1"/>
</dbReference>
<evidence type="ECO:0000256" key="5">
    <source>
        <dbReference type="ARBA" id="ARBA00023004"/>
    </source>
</evidence>
<dbReference type="GO" id="GO:0051537">
    <property type="term" value="F:2 iron, 2 sulfur cluster binding"/>
    <property type="evidence" value="ECO:0007669"/>
    <property type="project" value="UniProtKB-KW"/>
</dbReference>
<evidence type="ECO:0000256" key="1">
    <source>
        <dbReference type="ARBA" id="ARBA00008751"/>
    </source>
</evidence>
<evidence type="ECO:0000256" key="6">
    <source>
        <dbReference type="ARBA" id="ARBA00023014"/>
    </source>
</evidence>
<evidence type="ECO:0000259" key="7">
    <source>
        <dbReference type="PROSITE" id="PS51296"/>
    </source>
</evidence>